<evidence type="ECO:0000313" key="4">
    <source>
        <dbReference type="Proteomes" id="UP001275084"/>
    </source>
</evidence>
<dbReference type="Pfam" id="PF06985">
    <property type="entry name" value="HET"/>
    <property type="match status" value="1"/>
</dbReference>
<feature type="region of interest" description="Disordered" evidence="1">
    <location>
        <begin position="1"/>
        <end position="43"/>
    </location>
</feature>
<comment type="caution">
    <text evidence="3">The sequence shown here is derived from an EMBL/GenBank/DDBJ whole genome shotgun (WGS) entry which is preliminary data.</text>
</comment>
<feature type="compositionally biased region" description="Polar residues" evidence="1">
    <location>
        <begin position="20"/>
        <end position="43"/>
    </location>
</feature>
<evidence type="ECO:0000259" key="2">
    <source>
        <dbReference type="Pfam" id="PF06985"/>
    </source>
</evidence>
<dbReference type="InterPro" id="IPR052895">
    <property type="entry name" value="HetReg/Transcr_Mod"/>
</dbReference>
<proteinExistence type="predicted"/>
<reference evidence="3" key="2">
    <citation type="submission" date="2023-06" db="EMBL/GenBank/DDBJ databases">
        <authorList>
            <consortium name="Lawrence Berkeley National Laboratory"/>
            <person name="Haridas S."/>
            <person name="Hensen N."/>
            <person name="Bonometti L."/>
            <person name="Westerberg I."/>
            <person name="Brannstrom I.O."/>
            <person name="Guillou S."/>
            <person name="Cros-Aarteil S."/>
            <person name="Calhoun S."/>
            <person name="Kuo A."/>
            <person name="Mondo S."/>
            <person name="Pangilinan J."/>
            <person name="Riley R."/>
            <person name="Labutti K."/>
            <person name="Andreopoulos B."/>
            <person name="Lipzen A."/>
            <person name="Chen C."/>
            <person name="Yanf M."/>
            <person name="Daum C."/>
            <person name="Ng V."/>
            <person name="Clum A."/>
            <person name="Steindorff A."/>
            <person name="Ohm R."/>
            <person name="Martin F."/>
            <person name="Silar P."/>
            <person name="Natvig D."/>
            <person name="Lalanne C."/>
            <person name="Gautier V."/>
            <person name="Ament-Velasquez S.L."/>
            <person name="Kruys A."/>
            <person name="Hutchinson M.I."/>
            <person name="Powell A.J."/>
            <person name="Barry K."/>
            <person name="Miller A.N."/>
            <person name="Grigoriev I.V."/>
            <person name="Debuchy R."/>
            <person name="Gladieux P."/>
            <person name="Thoren M.H."/>
            <person name="Johannesson H."/>
        </authorList>
    </citation>
    <scope>NUCLEOTIDE SEQUENCE</scope>
    <source>
        <strain evidence="3">CBS 955.72</strain>
    </source>
</reference>
<feature type="domain" description="Heterokaryon incompatibility" evidence="2">
    <location>
        <begin position="87"/>
        <end position="232"/>
    </location>
</feature>
<evidence type="ECO:0000256" key="1">
    <source>
        <dbReference type="SAM" id="MobiDB-lite"/>
    </source>
</evidence>
<dbReference type="AlphaFoldDB" id="A0AAJ0MBR6"/>
<organism evidence="3 4">
    <name type="scientific">Lasiosphaeria hispida</name>
    <dbReference type="NCBI Taxonomy" id="260671"/>
    <lineage>
        <taxon>Eukaryota</taxon>
        <taxon>Fungi</taxon>
        <taxon>Dikarya</taxon>
        <taxon>Ascomycota</taxon>
        <taxon>Pezizomycotina</taxon>
        <taxon>Sordariomycetes</taxon>
        <taxon>Sordariomycetidae</taxon>
        <taxon>Sordariales</taxon>
        <taxon>Lasiosphaeriaceae</taxon>
        <taxon>Lasiosphaeria</taxon>
    </lineage>
</organism>
<evidence type="ECO:0000313" key="3">
    <source>
        <dbReference type="EMBL" id="KAK3347179.1"/>
    </source>
</evidence>
<dbReference type="PANTHER" id="PTHR24148:SF78">
    <property type="entry name" value="HETEROKARYON INCOMPATIBILITY DOMAIN-CONTAINING PROTEIN"/>
    <property type="match status" value="1"/>
</dbReference>
<dbReference type="EMBL" id="JAUIQD010000006">
    <property type="protein sequence ID" value="KAK3347179.1"/>
    <property type="molecule type" value="Genomic_DNA"/>
</dbReference>
<gene>
    <name evidence="3" type="ORF">B0T25DRAFT_296168</name>
</gene>
<dbReference type="Proteomes" id="UP001275084">
    <property type="component" value="Unassembled WGS sequence"/>
</dbReference>
<keyword evidence="4" id="KW-1185">Reference proteome</keyword>
<accession>A0AAJ0MBR6</accession>
<feature type="compositionally biased region" description="Basic and acidic residues" evidence="1">
    <location>
        <begin position="1"/>
        <end position="10"/>
    </location>
</feature>
<dbReference type="PANTHER" id="PTHR24148">
    <property type="entry name" value="ANKYRIN REPEAT DOMAIN-CONTAINING PROTEIN 39 HOMOLOG-RELATED"/>
    <property type="match status" value="1"/>
</dbReference>
<dbReference type="InterPro" id="IPR010730">
    <property type="entry name" value="HET"/>
</dbReference>
<sequence>MEQLVSKRDYPGGPVPASTRLEQSARASQAKPTSDSPPSTLSYKYSPLPNGAIRLLRLIPYQDKNDPIQCRIFEYPLHEPSQGTHLYEALSYVWGSAENLQPIYIQPDGDSLPTGNNHQLHITTNLRIALSYLRDPLLERIIWIDAICIDQHNNKEKEQQVQFMANIYANANRVIVWLGETAGDSDQALGALRMAAEERRTHSAIDKPNQHQQAILALLKRPWFRRIWVLQEVAAARHILIKCGFSEIDGYAFHLGLTALRPSYDAFPDLQGLIPPITYLIQGAIFRRGISQPGRTSLCVRPLSELVDMYHTREASVRLDKIYALLGMSSNDSTELSANYEASWRKVFRKFVQSSFSDRMSVDT</sequence>
<name>A0AAJ0MBR6_9PEZI</name>
<reference evidence="3" key="1">
    <citation type="journal article" date="2023" name="Mol. Phylogenet. Evol.">
        <title>Genome-scale phylogeny and comparative genomics of the fungal order Sordariales.</title>
        <authorList>
            <person name="Hensen N."/>
            <person name="Bonometti L."/>
            <person name="Westerberg I."/>
            <person name="Brannstrom I.O."/>
            <person name="Guillou S."/>
            <person name="Cros-Aarteil S."/>
            <person name="Calhoun S."/>
            <person name="Haridas S."/>
            <person name="Kuo A."/>
            <person name="Mondo S."/>
            <person name="Pangilinan J."/>
            <person name="Riley R."/>
            <person name="LaButti K."/>
            <person name="Andreopoulos B."/>
            <person name="Lipzen A."/>
            <person name="Chen C."/>
            <person name="Yan M."/>
            <person name="Daum C."/>
            <person name="Ng V."/>
            <person name="Clum A."/>
            <person name="Steindorff A."/>
            <person name="Ohm R.A."/>
            <person name="Martin F."/>
            <person name="Silar P."/>
            <person name="Natvig D.O."/>
            <person name="Lalanne C."/>
            <person name="Gautier V."/>
            <person name="Ament-Velasquez S.L."/>
            <person name="Kruys A."/>
            <person name="Hutchinson M.I."/>
            <person name="Powell A.J."/>
            <person name="Barry K."/>
            <person name="Miller A.N."/>
            <person name="Grigoriev I.V."/>
            <person name="Debuchy R."/>
            <person name="Gladieux P."/>
            <person name="Hiltunen Thoren M."/>
            <person name="Johannesson H."/>
        </authorList>
    </citation>
    <scope>NUCLEOTIDE SEQUENCE</scope>
    <source>
        <strain evidence="3">CBS 955.72</strain>
    </source>
</reference>
<protein>
    <submittedName>
        <fullName evidence="3">Heterokaryon incompatibility protein-domain-containing protein</fullName>
    </submittedName>
</protein>